<dbReference type="AlphaFoldDB" id="A0A1S7LJS0"/>
<proteinExistence type="predicted"/>
<sequence length="67" mass="7939">MIRSVKTWTLTKRVALKERMGFILTLVALRHQIRVLQRSGRRPDFRPSDRLIWVFLASTWDGWDSGL</sequence>
<gene>
    <name evidence="1" type="ORF">MAGMO_2201</name>
</gene>
<reference evidence="1" key="1">
    <citation type="submission" date="2015-04" db="EMBL/GenBank/DDBJ databases">
        <authorList>
            <person name="Syromyatnikov M.Y."/>
            <person name="Popov V.N."/>
        </authorList>
    </citation>
    <scope>NUCLEOTIDE SEQUENCE</scope>
    <source>
        <strain evidence="1">MO-1</strain>
    </source>
</reference>
<organism evidence="1">
    <name type="scientific">Magnetococcus massalia (strain MO-1)</name>
    <dbReference type="NCBI Taxonomy" id="451514"/>
    <lineage>
        <taxon>Bacteria</taxon>
        <taxon>Pseudomonadati</taxon>
        <taxon>Pseudomonadota</taxon>
        <taxon>Magnetococcia</taxon>
        <taxon>Magnetococcales</taxon>
        <taxon>Magnetococcaceae</taxon>
        <taxon>Magnetococcus</taxon>
    </lineage>
</organism>
<dbReference type="EMBL" id="LO017727">
    <property type="protein sequence ID" value="CRH06367.1"/>
    <property type="molecule type" value="Genomic_DNA"/>
</dbReference>
<protein>
    <recommendedName>
        <fullName evidence="2">Transposase</fullName>
    </recommendedName>
</protein>
<evidence type="ECO:0000313" key="1">
    <source>
        <dbReference type="EMBL" id="CRH06367.1"/>
    </source>
</evidence>
<name>A0A1S7LJS0_MAGMO</name>
<accession>A0A1S7LJS0</accession>
<evidence type="ECO:0008006" key="2">
    <source>
        <dbReference type="Google" id="ProtNLM"/>
    </source>
</evidence>